<organism evidence="2 3">
    <name type="scientific">Rheinheimera riviphila</name>
    <dbReference type="NCBI Taxonomy" id="1834037"/>
    <lineage>
        <taxon>Bacteria</taxon>
        <taxon>Pseudomonadati</taxon>
        <taxon>Pseudomonadota</taxon>
        <taxon>Gammaproteobacteria</taxon>
        <taxon>Chromatiales</taxon>
        <taxon>Chromatiaceae</taxon>
        <taxon>Rheinheimera</taxon>
    </lineage>
</organism>
<name>A0A437QGZ3_9GAMM</name>
<evidence type="ECO:0000256" key="1">
    <source>
        <dbReference type="SAM" id="MobiDB-lite"/>
    </source>
</evidence>
<feature type="compositionally biased region" description="Low complexity" evidence="1">
    <location>
        <begin position="39"/>
        <end position="58"/>
    </location>
</feature>
<dbReference type="OrthoDB" id="9848442at2"/>
<dbReference type="EMBL" id="SACS01000020">
    <property type="protein sequence ID" value="RVU33560.1"/>
    <property type="molecule type" value="Genomic_DNA"/>
</dbReference>
<dbReference type="Proteomes" id="UP000283077">
    <property type="component" value="Unassembled WGS sequence"/>
</dbReference>
<accession>A0A437QGZ3</accession>
<gene>
    <name evidence="2" type="ORF">EOE67_16215</name>
</gene>
<evidence type="ECO:0000313" key="2">
    <source>
        <dbReference type="EMBL" id="RVU33560.1"/>
    </source>
</evidence>
<reference evidence="2 3" key="1">
    <citation type="submission" date="2019-01" db="EMBL/GenBank/DDBJ databases">
        <authorList>
            <person name="Chen W.-M."/>
        </authorList>
    </citation>
    <scope>NUCLEOTIDE SEQUENCE [LARGE SCALE GENOMIC DNA]</scope>
    <source>
        <strain evidence="2 3">KYPC3</strain>
    </source>
</reference>
<sequence>MMTKTVQLFEAVKTADGDYQCQPISAAAFDGPVEATVSDAAASAAADPNGADPSAADPTAQPMFFIDSNIMQSIWPDWAAEAQAVFLQSLHSNALGGHTPYFQEVHARFEQMRQSLQQQLDQYSRYG</sequence>
<dbReference type="AlphaFoldDB" id="A0A437QGZ3"/>
<comment type="caution">
    <text evidence="2">The sequence shown here is derived from an EMBL/GenBank/DDBJ whole genome shotgun (WGS) entry which is preliminary data.</text>
</comment>
<feature type="region of interest" description="Disordered" evidence="1">
    <location>
        <begin position="39"/>
        <end position="59"/>
    </location>
</feature>
<evidence type="ECO:0000313" key="3">
    <source>
        <dbReference type="Proteomes" id="UP000283077"/>
    </source>
</evidence>
<protein>
    <submittedName>
        <fullName evidence="2">Uncharacterized protein</fullName>
    </submittedName>
</protein>
<proteinExistence type="predicted"/>
<keyword evidence="3" id="KW-1185">Reference proteome</keyword>